<dbReference type="HOGENOM" id="CLU_031403_1_0_1"/>
<evidence type="ECO:0000256" key="8">
    <source>
        <dbReference type="ARBA" id="ARBA00060605"/>
    </source>
</evidence>
<dbReference type="GeneID" id="25032635"/>
<dbReference type="GO" id="GO:0004665">
    <property type="term" value="F:prephenate dehydrogenase (NADP+) activity"/>
    <property type="evidence" value="ECO:0007669"/>
    <property type="project" value="UniProtKB-UniRule"/>
</dbReference>
<dbReference type="InterPro" id="IPR036291">
    <property type="entry name" value="NAD(P)-bd_dom_sf"/>
</dbReference>
<evidence type="ECO:0000313" key="12">
    <source>
        <dbReference type="Proteomes" id="UP000016088"/>
    </source>
</evidence>
<name>S9RC81_SCHOY</name>
<dbReference type="VEuPathDB" id="FungiDB:SOCG_03665"/>
<dbReference type="GO" id="GO:0070403">
    <property type="term" value="F:NAD+ binding"/>
    <property type="evidence" value="ECO:0007669"/>
    <property type="project" value="TreeGrafter"/>
</dbReference>
<dbReference type="Pfam" id="PF20463">
    <property type="entry name" value="PDH_C"/>
    <property type="match status" value="1"/>
</dbReference>
<keyword evidence="6 9" id="KW-0057">Aromatic amino acid biosynthesis</keyword>
<comment type="catalytic activity">
    <reaction evidence="7 9">
        <text>prephenate + NADP(+) = 3-(4-hydroxyphenyl)pyruvate + CO2 + NADPH</text>
        <dbReference type="Rhea" id="RHEA:21640"/>
        <dbReference type="ChEBI" id="CHEBI:16526"/>
        <dbReference type="ChEBI" id="CHEBI:29934"/>
        <dbReference type="ChEBI" id="CHEBI:36242"/>
        <dbReference type="ChEBI" id="CHEBI:57783"/>
        <dbReference type="ChEBI" id="CHEBI:58349"/>
        <dbReference type="EC" id="1.3.1.13"/>
    </reaction>
</comment>
<dbReference type="eggNOG" id="KOG2380">
    <property type="taxonomic scope" value="Eukaryota"/>
</dbReference>
<dbReference type="FunFam" id="3.40.50.720:FF:000339">
    <property type="entry name" value="Prephenate dehydrogenase [NADP(+)]"/>
    <property type="match status" value="1"/>
</dbReference>
<dbReference type="SUPFAM" id="SSF51735">
    <property type="entry name" value="NAD(P)-binding Rossmann-fold domains"/>
    <property type="match status" value="1"/>
</dbReference>
<dbReference type="PANTHER" id="PTHR21363">
    <property type="entry name" value="PREPHENATE DEHYDROGENASE"/>
    <property type="match status" value="1"/>
</dbReference>
<dbReference type="InterPro" id="IPR046825">
    <property type="entry name" value="PDH_C"/>
</dbReference>
<dbReference type="Gene3D" id="1.10.3660.10">
    <property type="entry name" value="6-phosphogluconate dehydrogenase C-terminal like domain"/>
    <property type="match status" value="2"/>
</dbReference>
<accession>S9RC81</accession>
<evidence type="ECO:0000256" key="6">
    <source>
        <dbReference type="ARBA" id="ARBA00023141"/>
    </source>
</evidence>
<dbReference type="Proteomes" id="UP000016088">
    <property type="component" value="Unassembled WGS sequence"/>
</dbReference>
<comment type="pathway">
    <text evidence="8 9">Amino-acid biosynthesis; L-tyrosine biosynthesis; (4-hydroxyphenyl)pyruvate from prephenate (NADP(+) route): step 1/1.</text>
</comment>
<keyword evidence="12" id="KW-1185">Reference proteome</keyword>
<dbReference type="OrthoDB" id="5399569at2759"/>
<reference evidence="11 12" key="1">
    <citation type="journal article" date="2011" name="Science">
        <title>Comparative functional genomics of the fission yeasts.</title>
        <authorList>
            <person name="Rhind N."/>
            <person name="Chen Z."/>
            <person name="Yassour M."/>
            <person name="Thompson D.A."/>
            <person name="Haas B.J."/>
            <person name="Habib N."/>
            <person name="Wapinski I."/>
            <person name="Roy S."/>
            <person name="Lin M.F."/>
            <person name="Heiman D.I."/>
            <person name="Young S.K."/>
            <person name="Furuya K."/>
            <person name="Guo Y."/>
            <person name="Pidoux A."/>
            <person name="Chen H.M."/>
            <person name="Robbertse B."/>
            <person name="Goldberg J.M."/>
            <person name="Aoki K."/>
            <person name="Bayne E.H."/>
            <person name="Berlin A.M."/>
            <person name="Desjardins C.A."/>
            <person name="Dobbs E."/>
            <person name="Dukaj L."/>
            <person name="Fan L."/>
            <person name="FitzGerald M.G."/>
            <person name="French C."/>
            <person name="Gujja S."/>
            <person name="Hansen K."/>
            <person name="Keifenheim D."/>
            <person name="Levin J.Z."/>
            <person name="Mosher R.A."/>
            <person name="Mueller C.A."/>
            <person name="Pfiffner J."/>
            <person name="Priest M."/>
            <person name="Russ C."/>
            <person name="Smialowska A."/>
            <person name="Swoboda P."/>
            <person name="Sykes S.M."/>
            <person name="Vaughn M."/>
            <person name="Vengrova S."/>
            <person name="Yoder R."/>
            <person name="Zeng Q."/>
            <person name="Allshire R."/>
            <person name="Baulcombe D."/>
            <person name="Birren B.W."/>
            <person name="Brown W."/>
            <person name="Ekwall K."/>
            <person name="Kellis M."/>
            <person name="Leatherwood J."/>
            <person name="Levin H."/>
            <person name="Margalit H."/>
            <person name="Martienssen R."/>
            <person name="Nieduszynski C.A."/>
            <person name="Spatafora J.W."/>
            <person name="Friedman N."/>
            <person name="Dalgaard J.Z."/>
            <person name="Baumann P."/>
            <person name="Niki H."/>
            <person name="Regev A."/>
            <person name="Nusbaum C."/>
        </authorList>
    </citation>
    <scope>NUCLEOTIDE SEQUENCE [LARGE SCALE GENOMIC DNA]</scope>
    <source>
        <strain evidence="12">yFS286</strain>
    </source>
</reference>
<keyword evidence="2 9" id="KW-0827">Tyrosine biosynthesis</keyword>
<dbReference type="InterPro" id="IPR008927">
    <property type="entry name" value="6-PGluconate_DH-like_C_sf"/>
</dbReference>
<dbReference type="OMA" id="WRVNACD"/>
<keyword evidence="4 9" id="KW-0521">NADP</keyword>
<dbReference type="Pfam" id="PF03807">
    <property type="entry name" value="F420_oxidored"/>
    <property type="match status" value="1"/>
</dbReference>
<dbReference type="InterPro" id="IPR028939">
    <property type="entry name" value="P5C_Rdtase_cat_N"/>
</dbReference>
<evidence type="ECO:0000256" key="5">
    <source>
        <dbReference type="ARBA" id="ARBA00023002"/>
    </source>
</evidence>
<dbReference type="PROSITE" id="PS51176">
    <property type="entry name" value="PDH_ADH"/>
    <property type="match status" value="1"/>
</dbReference>
<evidence type="ECO:0000256" key="4">
    <source>
        <dbReference type="ARBA" id="ARBA00022857"/>
    </source>
</evidence>
<evidence type="ECO:0000259" key="10">
    <source>
        <dbReference type="PROSITE" id="PS51176"/>
    </source>
</evidence>
<dbReference type="AlphaFoldDB" id="S9RC81"/>
<evidence type="ECO:0000256" key="1">
    <source>
        <dbReference type="ARBA" id="ARBA00007964"/>
    </source>
</evidence>
<evidence type="ECO:0000256" key="2">
    <source>
        <dbReference type="ARBA" id="ARBA00022498"/>
    </source>
</evidence>
<proteinExistence type="inferred from homology"/>
<feature type="domain" description="Prephenate/arogenate dehydrogenase" evidence="10">
    <location>
        <begin position="12"/>
        <end position="292"/>
    </location>
</feature>
<dbReference type="InterPro" id="IPR003099">
    <property type="entry name" value="Prephen_DH"/>
</dbReference>
<evidence type="ECO:0000256" key="7">
    <source>
        <dbReference type="ARBA" id="ARBA00051295"/>
    </source>
</evidence>
<dbReference type="GO" id="GO:0008977">
    <property type="term" value="F:prephenate dehydrogenase (NAD+) activity"/>
    <property type="evidence" value="ECO:0007669"/>
    <property type="project" value="EnsemblFungi"/>
</dbReference>
<dbReference type="FunFam" id="1.10.3660.10:FF:000004">
    <property type="entry name" value="Prephenate dehydrogenase [NADP(+)]"/>
    <property type="match status" value="1"/>
</dbReference>
<evidence type="ECO:0000313" key="11">
    <source>
        <dbReference type="EMBL" id="EPX71729.1"/>
    </source>
</evidence>
<dbReference type="Gene3D" id="3.40.50.720">
    <property type="entry name" value="NAD(P)-binding Rossmann-like Domain"/>
    <property type="match status" value="1"/>
</dbReference>
<evidence type="ECO:0000256" key="3">
    <source>
        <dbReference type="ARBA" id="ARBA00022605"/>
    </source>
</evidence>
<dbReference type="UniPathway" id="UPA00122">
    <property type="reaction ID" value="UER00962"/>
</dbReference>
<comment type="similarity">
    <text evidence="1 9">Belongs to the prephenate/arogenate dehydrogenase family.</text>
</comment>
<gene>
    <name evidence="11" type="ORF">SOCG_03665</name>
</gene>
<dbReference type="PIRSF" id="PIRSF036510">
    <property type="entry name" value="PDH_fung"/>
    <property type="match status" value="1"/>
</dbReference>
<keyword evidence="5 9" id="KW-0560">Oxidoreductase</keyword>
<dbReference type="GO" id="GO:0006571">
    <property type="term" value="P:tyrosine biosynthetic process"/>
    <property type="evidence" value="ECO:0007669"/>
    <property type="project" value="UniProtKB-UniRule"/>
</dbReference>
<dbReference type="EMBL" id="KE503207">
    <property type="protein sequence ID" value="EPX71729.1"/>
    <property type="molecule type" value="Genomic_DNA"/>
</dbReference>
<dbReference type="RefSeq" id="XP_013019031.1">
    <property type="nucleotide sequence ID" value="XM_013163577.1"/>
</dbReference>
<dbReference type="PANTHER" id="PTHR21363:SF0">
    <property type="entry name" value="PREPHENATE DEHYDROGENASE [NADP(+)]"/>
    <property type="match status" value="1"/>
</dbReference>
<dbReference type="SUPFAM" id="SSF48179">
    <property type="entry name" value="6-phosphogluconate dehydrogenase C-terminal domain-like"/>
    <property type="match status" value="2"/>
</dbReference>
<sequence length="439" mass="49865">MECSVDEIKKEFQIGIIGFGDMGRLYAERFSQAGWIVNVCDRKENFDIVKQKCEGTKINALQDGFEVSRKSDYILYSVESEYLDRIVGMYGPATKVGAIVGGQSSCKSPEIRAFEKYLPQDVDIISCHSMHGPRVNPQSQPLVIIRHRSKDKSFEIVKEILSCLQSSVVFLSAEEHDRITADTQAVTHAAFLAMGMAWRANNQYPWEINRWCGGIENIKMNLSMRIYSSKWHVYAGLAILNPDARKQIKQYATSVTELFKLSISGKAQEFENRVRNAGKFVFGEQNNGASSGLLLSDELLDQYSISNVPNDKSVGNSHLSILAIVDSWWKLGIHPQKHMICSTPLFRLWVGVSEYVFCNPDLLTSCIYTATKHNEFCPDDLEFVLSARSWSEHVEQGDFENYKKQFVKIQDYFRPRFEEATKVGNAMIKKLLENLNKTA</sequence>
<organism evidence="11 12">
    <name type="scientific">Schizosaccharomyces octosporus (strain yFS286)</name>
    <name type="common">Fission yeast</name>
    <name type="synonym">Octosporomyces octosporus</name>
    <dbReference type="NCBI Taxonomy" id="483514"/>
    <lineage>
        <taxon>Eukaryota</taxon>
        <taxon>Fungi</taxon>
        <taxon>Dikarya</taxon>
        <taxon>Ascomycota</taxon>
        <taxon>Taphrinomycotina</taxon>
        <taxon>Schizosaccharomycetes</taxon>
        <taxon>Schizosaccharomycetales</taxon>
        <taxon>Schizosaccharomycetaceae</taxon>
        <taxon>Schizosaccharomyces</taxon>
    </lineage>
</organism>
<keyword evidence="3 9" id="KW-0028">Amino-acid biosynthesis</keyword>
<dbReference type="EC" id="1.3.1.13" evidence="9"/>
<protein>
    <recommendedName>
        <fullName evidence="9">Prephenate dehydrogenase [NADP(+)]</fullName>
        <shortName evidence="9">PRDH</shortName>
        <ecNumber evidence="9">1.3.1.13</ecNumber>
    </recommendedName>
</protein>
<dbReference type="InterPro" id="IPR012385">
    <property type="entry name" value="Prephenate_DH_fun"/>
</dbReference>
<evidence type="ECO:0000256" key="9">
    <source>
        <dbReference type="PIRNR" id="PIRNR036510"/>
    </source>
</evidence>
<dbReference type="InterPro" id="IPR050812">
    <property type="entry name" value="Preph/Arog_dehydrog"/>
</dbReference>